<keyword evidence="1" id="KW-0472">Membrane</keyword>
<sequence>MSDWKLKRQILQVGAFLLLMVAVLSIYIGYLAVWKGQELAENPLNMRGAAAKADIRRGTILDAHGRVLAQTNDDGSRNYPLGSVMAQVTGYNGENIGSAGLEGHANRELLGLTADMTRLGPVSQLLQTERGNDLKTTIEADAQQAAFDGLAGRKGAVVVLDADTGAVLAMVSSPSYDPNNVEANWKSMSQEADGPLLNRTVQGLYPPGSTIKPMIADAALTEGVTSEQETFDCPGVLDVGGGHSIRESHGEVHNRVDLRKALTESCNVTFGTLGMRLGDAKLKKAFERFGFDQSIGGEIVMTSSHLPEFGTLGTGDQAQTAIGQSTLLVTPMHMALLASAFAHGGTVMKPYLVQEVITPSGIVVHRAAPEKWLTVTTAEMAAKIHNYMEDVVTKGTGRAAQVSGVEVAGKTGTAENPQGEDHAWFIGSAKLRNRNIAFAIIVENGGGGGKVAAPIARKIILSLQN</sequence>
<accession>A0A1H0MAX1</accession>
<dbReference type="GO" id="GO:0005886">
    <property type="term" value="C:plasma membrane"/>
    <property type="evidence" value="ECO:0007669"/>
    <property type="project" value="TreeGrafter"/>
</dbReference>
<dbReference type="InterPro" id="IPR054120">
    <property type="entry name" value="PBPA_dimer"/>
</dbReference>
<dbReference type="PANTHER" id="PTHR30627:SF24">
    <property type="entry name" value="PENICILLIN-BINDING PROTEIN 4B"/>
    <property type="match status" value="1"/>
</dbReference>
<evidence type="ECO:0000313" key="5">
    <source>
        <dbReference type="Proteomes" id="UP000182412"/>
    </source>
</evidence>
<dbReference type="InterPro" id="IPR012338">
    <property type="entry name" value="Beta-lactam/transpept-like"/>
</dbReference>
<dbReference type="InterPro" id="IPR050515">
    <property type="entry name" value="Beta-lactam/transpept"/>
</dbReference>
<feature type="domain" description="Penicillin-binding protein transpeptidase" evidence="2">
    <location>
        <begin position="155"/>
        <end position="460"/>
    </location>
</feature>
<feature type="domain" description="Penicillin binding protein A dimerisation" evidence="3">
    <location>
        <begin position="57"/>
        <end position="114"/>
    </location>
</feature>
<reference evidence="4 5" key="1">
    <citation type="submission" date="2016-10" db="EMBL/GenBank/DDBJ databases">
        <authorList>
            <person name="de Groot N.N."/>
        </authorList>
    </citation>
    <scope>NUCLEOTIDE SEQUENCE [LARGE SCALE GENOMIC DNA]</scope>
    <source>
        <strain evidence="4 5">S137</strain>
    </source>
</reference>
<dbReference type="PANTHER" id="PTHR30627">
    <property type="entry name" value="PEPTIDOGLYCAN D,D-TRANSPEPTIDASE"/>
    <property type="match status" value="1"/>
</dbReference>
<dbReference type="RefSeq" id="WP_074570645.1">
    <property type="nucleotide sequence ID" value="NZ_FNJQ01000001.1"/>
</dbReference>
<dbReference type="SUPFAM" id="SSF56601">
    <property type="entry name" value="beta-lactamase/transpeptidase-like"/>
    <property type="match status" value="1"/>
</dbReference>
<dbReference type="Gene3D" id="3.40.710.10">
    <property type="entry name" value="DD-peptidase/beta-lactamase superfamily"/>
    <property type="match status" value="1"/>
</dbReference>
<dbReference type="Pfam" id="PF00905">
    <property type="entry name" value="Transpeptidase"/>
    <property type="match status" value="1"/>
</dbReference>
<keyword evidence="1" id="KW-0812">Transmembrane</keyword>
<protein>
    <submittedName>
        <fullName evidence="4">Peptidoglycan glycosyltransferase</fullName>
    </submittedName>
</protein>
<dbReference type="GO" id="GO:0008658">
    <property type="term" value="F:penicillin binding"/>
    <property type="evidence" value="ECO:0007669"/>
    <property type="project" value="InterPro"/>
</dbReference>
<evidence type="ECO:0000256" key="1">
    <source>
        <dbReference type="SAM" id="Phobius"/>
    </source>
</evidence>
<gene>
    <name evidence="4" type="ORF">SAMN05216366_10189</name>
</gene>
<dbReference type="OrthoDB" id="9770103at2"/>
<dbReference type="EMBL" id="FNJQ01000001">
    <property type="protein sequence ID" value="SDO77376.1"/>
    <property type="molecule type" value="Genomic_DNA"/>
</dbReference>
<name>A0A1H0MAX1_SELRU</name>
<dbReference type="GO" id="GO:0071555">
    <property type="term" value="P:cell wall organization"/>
    <property type="evidence" value="ECO:0007669"/>
    <property type="project" value="TreeGrafter"/>
</dbReference>
<evidence type="ECO:0000259" key="3">
    <source>
        <dbReference type="Pfam" id="PF21922"/>
    </source>
</evidence>
<proteinExistence type="predicted"/>
<feature type="transmembrane region" description="Helical" evidence="1">
    <location>
        <begin position="12"/>
        <end position="34"/>
    </location>
</feature>
<organism evidence="4 5">
    <name type="scientific">Selenomonas ruminantium</name>
    <dbReference type="NCBI Taxonomy" id="971"/>
    <lineage>
        <taxon>Bacteria</taxon>
        <taxon>Bacillati</taxon>
        <taxon>Bacillota</taxon>
        <taxon>Negativicutes</taxon>
        <taxon>Selenomonadales</taxon>
        <taxon>Selenomonadaceae</taxon>
        <taxon>Selenomonas</taxon>
    </lineage>
</organism>
<keyword evidence="4" id="KW-0808">Transferase</keyword>
<dbReference type="GO" id="GO:0016740">
    <property type="term" value="F:transferase activity"/>
    <property type="evidence" value="ECO:0007669"/>
    <property type="project" value="UniProtKB-KW"/>
</dbReference>
<evidence type="ECO:0000259" key="2">
    <source>
        <dbReference type="Pfam" id="PF00905"/>
    </source>
</evidence>
<evidence type="ECO:0000313" key="4">
    <source>
        <dbReference type="EMBL" id="SDO77376.1"/>
    </source>
</evidence>
<dbReference type="GO" id="GO:0071972">
    <property type="term" value="F:peptidoglycan L,D-transpeptidase activity"/>
    <property type="evidence" value="ECO:0007669"/>
    <property type="project" value="TreeGrafter"/>
</dbReference>
<keyword evidence="1" id="KW-1133">Transmembrane helix</keyword>
<dbReference type="InterPro" id="IPR001460">
    <property type="entry name" value="PCN-bd_Tpept"/>
</dbReference>
<dbReference type="Pfam" id="PF21922">
    <property type="entry name" value="PBP_dimer_2"/>
    <property type="match status" value="1"/>
</dbReference>
<dbReference type="Gene3D" id="3.90.1310.10">
    <property type="entry name" value="Penicillin-binding protein 2a (Domain 2)"/>
    <property type="match status" value="1"/>
</dbReference>
<dbReference type="AlphaFoldDB" id="A0A1H0MAX1"/>
<dbReference type="Proteomes" id="UP000182412">
    <property type="component" value="Unassembled WGS sequence"/>
</dbReference>